<reference evidence="1 2" key="1">
    <citation type="submission" date="2016-07" db="EMBL/GenBank/DDBJ databases">
        <title>Draft Genome Sequence of Methylobrevis pamukkalensis PK2.</title>
        <authorList>
            <person name="Vasilenko O.V."/>
            <person name="Doronina N.V."/>
            <person name="Shmareva M.N."/>
            <person name="Tarlachkov S.V."/>
            <person name="Mustakhimov I."/>
            <person name="Trotsenko Y.A."/>
        </authorList>
    </citation>
    <scope>NUCLEOTIDE SEQUENCE [LARGE SCALE GENOMIC DNA]</scope>
    <source>
        <strain evidence="1 2">PK2</strain>
    </source>
</reference>
<evidence type="ECO:0000313" key="2">
    <source>
        <dbReference type="Proteomes" id="UP000094622"/>
    </source>
</evidence>
<accession>A0A1E3GY04</accession>
<proteinExistence type="predicted"/>
<organism evidence="1 2">
    <name type="scientific">Methylobrevis pamukkalensis</name>
    <dbReference type="NCBI Taxonomy" id="1439726"/>
    <lineage>
        <taxon>Bacteria</taxon>
        <taxon>Pseudomonadati</taxon>
        <taxon>Pseudomonadota</taxon>
        <taxon>Alphaproteobacteria</taxon>
        <taxon>Hyphomicrobiales</taxon>
        <taxon>Pleomorphomonadaceae</taxon>
        <taxon>Methylobrevis</taxon>
    </lineage>
</organism>
<gene>
    <name evidence="1" type="ORF">A6302_04251</name>
</gene>
<sequence>MVPALESSTKPMIEVRAVPFTTCTEKPTVGGTATFSACGRITQRICCR</sequence>
<dbReference type="AlphaFoldDB" id="A0A1E3GY04"/>
<dbReference type="EMBL" id="MCRJ01000178">
    <property type="protein sequence ID" value="ODN68446.1"/>
    <property type="molecule type" value="Genomic_DNA"/>
</dbReference>
<dbReference type="Proteomes" id="UP000094622">
    <property type="component" value="Unassembled WGS sequence"/>
</dbReference>
<name>A0A1E3GY04_9HYPH</name>
<evidence type="ECO:0000313" key="1">
    <source>
        <dbReference type="EMBL" id="ODN68446.1"/>
    </source>
</evidence>
<protein>
    <submittedName>
        <fullName evidence="1">Uncharacterized protein</fullName>
    </submittedName>
</protein>
<comment type="caution">
    <text evidence="1">The sequence shown here is derived from an EMBL/GenBank/DDBJ whole genome shotgun (WGS) entry which is preliminary data.</text>
</comment>
<keyword evidence="2" id="KW-1185">Reference proteome</keyword>